<reference evidence="3" key="1">
    <citation type="submission" date="2020-03" db="EMBL/GenBank/DDBJ databases">
        <title>Solimonas marina sp. nov., isolated from deep seawater of the Pacific Ocean.</title>
        <authorList>
            <person name="Liu X."/>
            <person name="Lai Q."/>
            <person name="Sun F."/>
            <person name="Gai Y."/>
            <person name="Li G."/>
            <person name="Shao Z."/>
        </authorList>
    </citation>
    <scope>NUCLEOTIDE SEQUENCE</scope>
    <source>
        <strain evidence="3">C16B3</strain>
    </source>
</reference>
<dbReference type="Pfam" id="PF13439">
    <property type="entry name" value="Glyco_transf_4"/>
    <property type="match status" value="1"/>
</dbReference>
<dbReference type="InterPro" id="IPR028098">
    <property type="entry name" value="Glyco_trans_4-like_N"/>
</dbReference>
<sequence>MTLKVAVVHDWLVTYAGAEKVLEQILACYPQADLFSVIDFLDDAARAKLGGKHAKTTFIQRLPWAKTKYRTYLPLMPIAIEQLDLSGYDVVISSSHAVAKGVITGPDQTHVCYIHSPIRYAWDLQHQYLKESHLEKGVMSILARFILHKIRIWDIRSAHGVDVFVSNSKFISRRVKKFYGRKSSVIYPPVDTDNFTIEKNKKDYFLTASRMVPYKKIPMIIEAFSLLPDKQLVVIGDGPEMENVKSKAGKNIHILGYQPFDVLRQHMQDARAFVFAAEEDFGIVPVEAQACGTPVIAFGRGGAVETVVTGEQNPTGVLFEEQTAESLAAAIEAFDAKRLSFLPENCRRNAERFSISAFKHNLINAINEAIATRSINPSSD</sequence>
<proteinExistence type="predicted"/>
<dbReference type="SUPFAM" id="SSF53756">
    <property type="entry name" value="UDP-Glycosyltransferase/glycogen phosphorylase"/>
    <property type="match status" value="1"/>
</dbReference>
<dbReference type="Gene3D" id="3.40.50.2000">
    <property type="entry name" value="Glycogen Phosphorylase B"/>
    <property type="match status" value="1"/>
</dbReference>
<dbReference type="PANTHER" id="PTHR45947:SF3">
    <property type="entry name" value="SULFOQUINOVOSYL TRANSFERASE SQD2"/>
    <property type="match status" value="1"/>
</dbReference>
<evidence type="ECO:0000259" key="2">
    <source>
        <dbReference type="Pfam" id="PF13439"/>
    </source>
</evidence>
<dbReference type="InterPro" id="IPR001296">
    <property type="entry name" value="Glyco_trans_1"/>
</dbReference>
<dbReference type="Pfam" id="PF00534">
    <property type="entry name" value="Glycos_transf_1"/>
    <property type="match status" value="1"/>
</dbReference>
<evidence type="ECO:0000313" key="3">
    <source>
        <dbReference type="EMBL" id="NKF21896.1"/>
    </source>
</evidence>
<dbReference type="Proteomes" id="UP000653472">
    <property type="component" value="Unassembled WGS sequence"/>
</dbReference>
<name>A0A969W741_9GAMM</name>
<keyword evidence="4" id="KW-1185">Reference proteome</keyword>
<evidence type="ECO:0000259" key="1">
    <source>
        <dbReference type="Pfam" id="PF00534"/>
    </source>
</evidence>
<dbReference type="GO" id="GO:0016757">
    <property type="term" value="F:glycosyltransferase activity"/>
    <property type="evidence" value="ECO:0007669"/>
    <property type="project" value="InterPro"/>
</dbReference>
<comment type="caution">
    <text evidence="3">The sequence shown here is derived from an EMBL/GenBank/DDBJ whole genome shotgun (WGS) entry which is preliminary data.</text>
</comment>
<protein>
    <submittedName>
        <fullName evidence="3">Glycosyltransferase family 4 protein</fullName>
    </submittedName>
</protein>
<feature type="domain" description="Glycosyltransferase subfamily 4-like N-terminal" evidence="2">
    <location>
        <begin position="56"/>
        <end position="193"/>
    </location>
</feature>
<dbReference type="RefSeq" id="WP_168147117.1">
    <property type="nucleotide sequence ID" value="NZ_JAAVXB010000002.1"/>
</dbReference>
<organism evidence="3 4">
    <name type="scientific">Solimonas marina</name>
    <dbReference type="NCBI Taxonomy" id="2714601"/>
    <lineage>
        <taxon>Bacteria</taxon>
        <taxon>Pseudomonadati</taxon>
        <taxon>Pseudomonadota</taxon>
        <taxon>Gammaproteobacteria</taxon>
        <taxon>Nevskiales</taxon>
        <taxon>Nevskiaceae</taxon>
        <taxon>Solimonas</taxon>
    </lineage>
</organism>
<accession>A0A969W741</accession>
<dbReference type="InterPro" id="IPR050194">
    <property type="entry name" value="Glycosyltransferase_grp1"/>
</dbReference>
<evidence type="ECO:0000313" key="4">
    <source>
        <dbReference type="Proteomes" id="UP000653472"/>
    </source>
</evidence>
<gene>
    <name evidence="3" type="ORF">G7Y82_06165</name>
</gene>
<dbReference type="EMBL" id="JAAVXB010000002">
    <property type="protein sequence ID" value="NKF21896.1"/>
    <property type="molecule type" value="Genomic_DNA"/>
</dbReference>
<dbReference type="PANTHER" id="PTHR45947">
    <property type="entry name" value="SULFOQUINOVOSYL TRANSFERASE SQD2"/>
    <property type="match status" value="1"/>
</dbReference>
<feature type="domain" description="Glycosyl transferase family 1" evidence="1">
    <location>
        <begin position="198"/>
        <end position="351"/>
    </location>
</feature>
<dbReference type="CDD" id="cd03804">
    <property type="entry name" value="GT4_WbaZ-like"/>
    <property type="match status" value="1"/>
</dbReference>
<dbReference type="AlphaFoldDB" id="A0A969W741"/>